<evidence type="ECO:0000256" key="3">
    <source>
        <dbReference type="ARBA" id="ARBA00022692"/>
    </source>
</evidence>
<dbReference type="Proteomes" id="UP001369086">
    <property type="component" value="Unassembled WGS sequence"/>
</dbReference>
<keyword evidence="7" id="KW-0325">Glycoprotein</keyword>
<keyword evidence="6 8" id="KW-0472">Membrane</keyword>
<evidence type="ECO:0000256" key="7">
    <source>
        <dbReference type="ARBA" id="ARBA00023180"/>
    </source>
</evidence>
<keyword evidence="5 8" id="KW-1133">Transmembrane helix</keyword>
<dbReference type="InterPro" id="IPR003599">
    <property type="entry name" value="Ig_sub"/>
</dbReference>
<dbReference type="InterPro" id="IPR036179">
    <property type="entry name" value="Ig-like_dom_sf"/>
</dbReference>
<comment type="subcellular location">
    <subcellularLocation>
        <location evidence="1">Membrane</location>
        <topology evidence="1">Single-pass type I membrane protein</topology>
    </subcellularLocation>
</comment>
<comment type="similarity">
    <text evidence="2">Belongs to the FAM187 family.</text>
</comment>
<evidence type="ECO:0000256" key="4">
    <source>
        <dbReference type="ARBA" id="ARBA00022729"/>
    </source>
</evidence>
<keyword evidence="3 8" id="KW-0812">Transmembrane</keyword>
<feature type="chain" id="PRO_5045043509" evidence="9">
    <location>
        <begin position="23"/>
        <end position="403"/>
    </location>
</feature>
<evidence type="ECO:0000256" key="8">
    <source>
        <dbReference type="SAM" id="Phobius"/>
    </source>
</evidence>
<dbReference type="Gene3D" id="2.60.40.10">
    <property type="entry name" value="Immunoglobulins"/>
    <property type="match status" value="2"/>
</dbReference>
<evidence type="ECO:0000259" key="10">
    <source>
        <dbReference type="PROSITE" id="PS50835"/>
    </source>
</evidence>
<dbReference type="InterPro" id="IPR013783">
    <property type="entry name" value="Ig-like_fold"/>
</dbReference>
<dbReference type="EMBL" id="JAHFZB010000037">
    <property type="protein sequence ID" value="KAK6469919.1"/>
    <property type="molecule type" value="Genomic_DNA"/>
</dbReference>
<evidence type="ECO:0000313" key="11">
    <source>
        <dbReference type="EMBL" id="KAK6469919.1"/>
    </source>
</evidence>
<gene>
    <name evidence="11" type="ORF">HHUSO_G31490</name>
</gene>
<sequence>MDNYATVFVCLVLTGTLGVGASMEIPLACGADWPCLLALATSSPASLVCPNASEYSDVFWQYQNLSSRNHSLPETIVTLKGIDEKLDDPFLVDLQSRVQIILEELVIKAARVEDSGVYLCQRRNKTLARYEVDFQDATDLHVSHADLEQETLKNVTVDLENGTQAEIFTLWGDWQPCDRCGGTGERKKVGFCYVRMVPAPTGMEETAPCGLMKLKLGGLLRNASFGRGPEIRIQTCYENCSDDIEETLESLELLSMAIVKPYETSVYSTATLNCPSASIYSPIYWERDSCSLTHLGLLLHNGSHSVDSGGGTYQIRNVSSADTGLYRCFVNRQLSDAFNVRIRDPWNAGPRRVLEGAVRAFEFCALLAFLFSVLYTVAWVTKRLQKRPVSRAGDQYPGPGSRM</sequence>
<feature type="domain" description="Ig-like" evidence="10">
    <location>
        <begin position="229"/>
        <end position="339"/>
    </location>
</feature>
<evidence type="ECO:0000313" key="12">
    <source>
        <dbReference type="Proteomes" id="UP001369086"/>
    </source>
</evidence>
<evidence type="ECO:0000256" key="9">
    <source>
        <dbReference type="SAM" id="SignalP"/>
    </source>
</evidence>
<dbReference type="PANTHER" id="PTHR32178">
    <property type="entry name" value="FAM187"/>
    <property type="match status" value="1"/>
</dbReference>
<feature type="signal peptide" evidence="9">
    <location>
        <begin position="1"/>
        <end position="22"/>
    </location>
</feature>
<keyword evidence="4 9" id="KW-0732">Signal</keyword>
<dbReference type="InterPro" id="IPR003598">
    <property type="entry name" value="Ig_sub2"/>
</dbReference>
<name>A0ABR0YBX8_HUSHU</name>
<dbReference type="CDD" id="cd00096">
    <property type="entry name" value="Ig"/>
    <property type="match status" value="1"/>
</dbReference>
<evidence type="ECO:0000256" key="1">
    <source>
        <dbReference type="ARBA" id="ARBA00004479"/>
    </source>
</evidence>
<dbReference type="PROSITE" id="PS50835">
    <property type="entry name" value="IG_LIKE"/>
    <property type="match status" value="1"/>
</dbReference>
<evidence type="ECO:0000256" key="5">
    <source>
        <dbReference type="ARBA" id="ARBA00022989"/>
    </source>
</evidence>
<evidence type="ECO:0000256" key="6">
    <source>
        <dbReference type="ARBA" id="ARBA00023136"/>
    </source>
</evidence>
<dbReference type="SMART" id="SM00408">
    <property type="entry name" value="IGc2"/>
    <property type="match status" value="2"/>
</dbReference>
<accession>A0ABR0YBX8</accession>
<protein>
    <submittedName>
        <fullName evidence="11">Protein FAM187B-like</fullName>
    </submittedName>
</protein>
<reference evidence="11 12" key="1">
    <citation type="submission" date="2021-05" db="EMBL/GenBank/DDBJ databases">
        <authorList>
            <person name="Zahm M."/>
            <person name="Klopp C."/>
            <person name="Cabau C."/>
            <person name="Kuhl H."/>
            <person name="Suciu R."/>
            <person name="Ciorpac M."/>
            <person name="Holostenco D."/>
            <person name="Gessner J."/>
            <person name="Wuertz S."/>
            <person name="Hohne C."/>
            <person name="Stock M."/>
            <person name="Gislard M."/>
            <person name="Lluch J."/>
            <person name="Milhes M."/>
            <person name="Lampietro C."/>
            <person name="Lopez Roques C."/>
            <person name="Donnadieu C."/>
            <person name="Du K."/>
            <person name="Schartl M."/>
            <person name="Guiguen Y."/>
        </authorList>
    </citation>
    <scope>NUCLEOTIDE SEQUENCE [LARGE SCALE GENOMIC DNA]</scope>
    <source>
        <strain evidence="11">Hh-F2</strain>
        <tissue evidence="11">Blood</tissue>
    </source>
</reference>
<dbReference type="SUPFAM" id="SSF48726">
    <property type="entry name" value="Immunoglobulin"/>
    <property type="match status" value="2"/>
</dbReference>
<proteinExistence type="inferred from homology"/>
<dbReference type="InterPro" id="IPR039311">
    <property type="entry name" value="FAM187A/B"/>
</dbReference>
<evidence type="ECO:0000256" key="2">
    <source>
        <dbReference type="ARBA" id="ARBA00008727"/>
    </source>
</evidence>
<dbReference type="PANTHER" id="PTHR32178:SF8">
    <property type="entry name" value="PROTEIN FAM187B"/>
    <property type="match status" value="1"/>
</dbReference>
<keyword evidence="12" id="KW-1185">Reference proteome</keyword>
<feature type="transmembrane region" description="Helical" evidence="8">
    <location>
        <begin position="360"/>
        <end position="381"/>
    </location>
</feature>
<dbReference type="SMART" id="SM00409">
    <property type="entry name" value="IG"/>
    <property type="match status" value="2"/>
</dbReference>
<organism evidence="11 12">
    <name type="scientific">Huso huso</name>
    <name type="common">Beluga</name>
    <name type="synonym">Acipenser huso</name>
    <dbReference type="NCBI Taxonomy" id="61971"/>
    <lineage>
        <taxon>Eukaryota</taxon>
        <taxon>Metazoa</taxon>
        <taxon>Chordata</taxon>
        <taxon>Craniata</taxon>
        <taxon>Vertebrata</taxon>
        <taxon>Euteleostomi</taxon>
        <taxon>Actinopterygii</taxon>
        <taxon>Chondrostei</taxon>
        <taxon>Acipenseriformes</taxon>
        <taxon>Acipenseridae</taxon>
        <taxon>Huso</taxon>
    </lineage>
</organism>
<comment type="caution">
    <text evidence="11">The sequence shown here is derived from an EMBL/GenBank/DDBJ whole genome shotgun (WGS) entry which is preliminary data.</text>
</comment>
<dbReference type="InterPro" id="IPR007110">
    <property type="entry name" value="Ig-like_dom"/>
</dbReference>